<feature type="non-terminal residue" evidence="2">
    <location>
        <position position="92"/>
    </location>
</feature>
<keyword evidence="3" id="KW-1185">Reference proteome</keyword>
<name>A0A9P6SV79_9FUNG</name>
<dbReference type="EMBL" id="JAAAHW010000055">
    <property type="protein sequence ID" value="KAG0006791.1"/>
    <property type="molecule type" value="Genomic_DNA"/>
</dbReference>
<keyword evidence="1" id="KW-1133">Transmembrane helix</keyword>
<evidence type="ECO:0000256" key="1">
    <source>
        <dbReference type="SAM" id="Phobius"/>
    </source>
</evidence>
<feature type="transmembrane region" description="Helical" evidence="1">
    <location>
        <begin position="68"/>
        <end position="91"/>
    </location>
</feature>
<reference evidence="2" key="1">
    <citation type="journal article" date="2020" name="Fungal Divers.">
        <title>Resolving the Mortierellaceae phylogeny through synthesis of multi-gene phylogenetics and phylogenomics.</title>
        <authorList>
            <person name="Vandepol N."/>
            <person name="Liber J."/>
            <person name="Desiro A."/>
            <person name="Na H."/>
            <person name="Kennedy M."/>
            <person name="Barry K."/>
            <person name="Grigoriev I.V."/>
            <person name="Miller A.N."/>
            <person name="O'Donnell K."/>
            <person name="Stajich J.E."/>
            <person name="Bonito G."/>
        </authorList>
    </citation>
    <scope>NUCLEOTIDE SEQUENCE</scope>
    <source>
        <strain evidence="2">MES-2147</strain>
    </source>
</reference>
<evidence type="ECO:0000313" key="3">
    <source>
        <dbReference type="Proteomes" id="UP000749646"/>
    </source>
</evidence>
<gene>
    <name evidence="2" type="ORF">BGZ65_003624</name>
</gene>
<organism evidence="2 3">
    <name type="scientific">Modicella reniformis</name>
    <dbReference type="NCBI Taxonomy" id="1440133"/>
    <lineage>
        <taxon>Eukaryota</taxon>
        <taxon>Fungi</taxon>
        <taxon>Fungi incertae sedis</taxon>
        <taxon>Mucoromycota</taxon>
        <taxon>Mortierellomycotina</taxon>
        <taxon>Mortierellomycetes</taxon>
        <taxon>Mortierellales</taxon>
        <taxon>Mortierellaceae</taxon>
        <taxon>Modicella</taxon>
    </lineage>
</organism>
<accession>A0A9P6SV79</accession>
<comment type="caution">
    <text evidence="2">The sequence shown here is derived from an EMBL/GenBank/DDBJ whole genome shotgun (WGS) entry which is preliminary data.</text>
</comment>
<evidence type="ECO:0000313" key="2">
    <source>
        <dbReference type="EMBL" id="KAG0006791.1"/>
    </source>
</evidence>
<proteinExistence type="predicted"/>
<dbReference type="Proteomes" id="UP000749646">
    <property type="component" value="Unassembled WGS sequence"/>
</dbReference>
<keyword evidence="1" id="KW-0472">Membrane</keyword>
<keyword evidence="1" id="KW-0812">Transmembrane</keyword>
<sequence>MSTQRLSFAQVRSQGLELEIIRLEHVGRNIVLAKAGSPGKSGIFGARTLGIVLEAFSVLRKATIPLMYLFRFAMENTPAVLALVLALLLALS</sequence>
<protein>
    <submittedName>
        <fullName evidence="2">Uncharacterized protein</fullName>
    </submittedName>
</protein>
<dbReference type="AlphaFoldDB" id="A0A9P6SV79"/>